<dbReference type="EMBL" id="VJMH01006993">
    <property type="protein sequence ID" value="KAF0686500.1"/>
    <property type="molecule type" value="Genomic_DNA"/>
</dbReference>
<reference evidence="1" key="2">
    <citation type="submission" date="2019-06" db="EMBL/GenBank/DDBJ databases">
        <title>Genomics analysis of Aphanomyces spp. identifies a new class of oomycete effector associated with host adaptation.</title>
        <authorList>
            <person name="Gaulin E."/>
        </authorList>
    </citation>
    <scope>NUCLEOTIDE SEQUENCE</scope>
    <source>
        <strain evidence="1">CBS 578.67</strain>
    </source>
</reference>
<proteinExistence type="predicted"/>
<evidence type="ECO:0000313" key="2">
    <source>
        <dbReference type="EMBL" id="VFT98356.1"/>
    </source>
</evidence>
<protein>
    <submittedName>
        <fullName evidence="2">Aste57867_21687 protein</fullName>
    </submittedName>
</protein>
<evidence type="ECO:0000313" key="3">
    <source>
        <dbReference type="Proteomes" id="UP000332933"/>
    </source>
</evidence>
<keyword evidence="3" id="KW-1185">Reference proteome</keyword>
<sequence length="496" mass="54821">MKMEAVSQLSSANGASVKVEPSGSTTCPFVLQLTGNIEEILRDNTKRVLSASNAYSIKLDSFPFCMLEATVYERAFPAKRVFHRLVERIQGLRVLISGHASFVRVRNLSPVPVAVRDNGKSLILSAVGNAVDLTHGCIITLFQFPPTDECSHFPPLQYRVINLGHMLQPRDAWSSRVISCQDCHWSPPPVVPQSPRYTLRLDGIISNGIPAALAPLESERIFSIPCVNDTAAIGRDLWTHAFGARFISFPTRHIPRCQFLLRPTATGVEVINCSSDLLEVDSRFVRMGEASPIHHGDTVSWTLTKAPHTLSLSYVLVDATAAAASTLESPRPIMNLSNVVDETKLEYFTPLIQRIEHLAQHEPMLQWMYKRKTLTRVRLSNVSTDAPVALLPCTASDNDTDFEFEIFWRHPCVFALRSTAIEAMEPNMVNAIVVQLLGIAASNEGSRTIAHHESASQACLDIARRLNIASLDLLDANYFDEEVATQLLGDCTISPP</sequence>
<accession>A0A485LI66</accession>
<dbReference type="OrthoDB" id="58800at2759"/>
<gene>
    <name evidence="2" type="primary">Aste57867_21687</name>
    <name evidence="1" type="ORF">As57867_021618</name>
    <name evidence="2" type="ORF">ASTE57867_21687</name>
</gene>
<evidence type="ECO:0000313" key="1">
    <source>
        <dbReference type="EMBL" id="KAF0686500.1"/>
    </source>
</evidence>
<organism evidence="2 3">
    <name type="scientific">Aphanomyces stellatus</name>
    <dbReference type="NCBI Taxonomy" id="120398"/>
    <lineage>
        <taxon>Eukaryota</taxon>
        <taxon>Sar</taxon>
        <taxon>Stramenopiles</taxon>
        <taxon>Oomycota</taxon>
        <taxon>Saprolegniomycetes</taxon>
        <taxon>Saprolegniales</taxon>
        <taxon>Verrucalvaceae</taxon>
        <taxon>Aphanomyces</taxon>
    </lineage>
</organism>
<dbReference type="AlphaFoldDB" id="A0A485LI66"/>
<dbReference type="Proteomes" id="UP000332933">
    <property type="component" value="Unassembled WGS sequence"/>
</dbReference>
<dbReference type="EMBL" id="CAADRA010007019">
    <property type="protein sequence ID" value="VFT98356.1"/>
    <property type="molecule type" value="Genomic_DNA"/>
</dbReference>
<name>A0A485LI66_9STRA</name>
<reference evidence="2 3" key="1">
    <citation type="submission" date="2019-03" db="EMBL/GenBank/DDBJ databases">
        <authorList>
            <person name="Gaulin E."/>
            <person name="Dumas B."/>
        </authorList>
    </citation>
    <scope>NUCLEOTIDE SEQUENCE [LARGE SCALE GENOMIC DNA]</scope>
    <source>
        <strain evidence="2">CBS 568.67</strain>
    </source>
</reference>